<evidence type="ECO:0000313" key="2">
    <source>
        <dbReference type="Proteomes" id="UP000618926"/>
    </source>
</evidence>
<accession>A0ABR9NX90</accession>
<reference evidence="1 2" key="1">
    <citation type="submission" date="2020-10" db="EMBL/GenBank/DDBJ databases">
        <title>Investigation of anaerobic biodegradation of phenanthrene by a sulfate-dependent Geobacter anodireducens strain PheS2.</title>
        <authorList>
            <person name="Zhang Z."/>
        </authorList>
    </citation>
    <scope>NUCLEOTIDE SEQUENCE [LARGE SCALE GENOMIC DNA]</scope>
    <source>
        <strain evidence="1 2">PheS2</strain>
    </source>
</reference>
<dbReference type="Proteomes" id="UP000618926">
    <property type="component" value="Unassembled WGS sequence"/>
</dbReference>
<protein>
    <submittedName>
        <fullName evidence="1">Uncharacterized protein</fullName>
    </submittedName>
</protein>
<sequence length="567" mass="64676">MKLFKKAELEALAECPKVDTEEWLSSAEDSVSYLKVNAESDELVIYASAKSILIHGVLALTSKVTPPDGHDLMHGSIPMPDDCWVIQRAWGGGQGHRMYLEPPLSDSKSFEGGEKLIYRRSFDGVQQGPTPIELSQKLVHSLDLYFVPERKAYCRLDPRGEIEDVIRVIQRKSADAWEGLDVVTILRKDLDKFMALSETSLVLKFDFTRVKWGSFSGWGEIEHYERSEPDLFYQGGKDGQGSFAYGAIIIRPKVTVDELVQAWKDEDNLKNRQYAKFKIYDRKNKTNVDTSCAPEFLSNYFQKSDLPWEVSPAFFRPEVLLRFKADPERFTLEDRSITCRNAWHLKTYDINEAGQVHTYIGYLADLPYEEQLYWQSFNVWPQGAISERAYQTDILGEWSTVHDPLTALKHTISKLDKSPPEWWKPRGAALSDATRYPVTDSPKEWADEILALDQLLIEGFLGKPLQMLAEAAGRKLDPKWGPLKVMQELLVAKGRSETEAKATVEPMQRIHGLRTVVKGHATTDKKRKAEIEARTEYGSFRSHFTQLAEECDKALNEVLSVFEIVLK</sequence>
<organism evidence="1 2">
    <name type="scientific">Geobacter anodireducens</name>
    <dbReference type="NCBI Taxonomy" id="1340425"/>
    <lineage>
        <taxon>Bacteria</taxon>
        <taxon>Pseudomonadati</taxon>
        <taxon>Thermodesulfobacteriota</taxon>
        <taxon>Desulfuromonadia</taxon>
        <taxon>Geobacterales</taxon>
        <taxon>Geobacteraceae</taxon>
        <taxon>Geobacter</taxon>
    </lineage>
</organism>
<name>A0ABR9NX90_9BACT</name>
<proteinExistence type="predicted"/>
<comment type="caution">
    <text evidence="1">The sequence shown here is derived from an EMBL/GenBank/DDBJ whole genome shotgun (WGS) entry which is preliminary data.</text>
</comment>
<gene>
    <name evidence="1" type="ORF">IIE05_12910</name>
</gene>
<dbReference type="RefSeq" id="WP_192905711.1">
    <property type="nucleotide sequence ID" value="NZ_JADBFD010000018.1"/>
</dbReference>
<evidence type="ECO:0000313" key="1">
    <source>
        <dbReference type="EMBL" id="MBE2888864.1"/>
    </source>
</evidence>
<dbReference type="EMBL" id="JADBFD010000018">
    <property type="protein sequence ID" value="MBE2888864.1"/>
    <property type="molecule type" value="Genomic_DNA"/>
</dbReference>
<keyword evidence="2" id="KW-1185">Reference proteome</keyword>